<evidence type="ECO:0000259" key="1">
    <source>
        <dbReference type="Pfam" id="PF09346"/>
    </source>
</evidence>
<feature type="domain" description="Knr4/Smi1-like" evidence="1">
    <location>
        <begin position="18"/>
        <end position="149"/>
    </location>
</feature>
<organism evidence="2 3">
    <name type="scientific">Hymenobacter psychrophilus</name>
    <dbReference type="NCBI Taxonomy" id="651662"/>
    <lineage>
        <taxon>Bacteria</taxon>
        <taxon>Pseudomonadati</taxon>
        <taxon>Bacteroidota</taxon>
        <taxon>Cytophagia</taxon>
        <taxon>Cytophagales</taxon>
        <taxon>Hymenobacteraceae</taxon>
        <taxon>Hymenobacter</taxon>
    </lineage>
</organism>
<keyword evidence="3" id="KW-1185">Reference proteome</keyword>
<dbReference type="Gene3D" id="3.40.1580.10">
    <property type="entry name" value="SMI1/KNR4-like"/>
    <property type="match status" value="1"/>
</dbReference>
<evidence type="ECO:0000313" key="2">
    <source>
        <dbReference type="EMBL" id="SDX62042.1"/>
    </source>
</evidence>
<reference evidence="3" key="1">
    <citation type="submission" date="2016-10" db="EMBL/GenBank/DDBJ databases">
        <authorList>
            <person name="Varghese N."/>
            <person name="Submissions S."/>
        </authorList>
    </citation>
    <scope>NUCLEOTIDE SEQUENCE [LARGE SCALE GENOMIC DNA]</scope>
    <source>
        <strain evidence="3">CGMCC 1.8975</strain>
    </source>
</reference>
<dbReference type="InterPro" id="IPR018958">
    <property type="entry name" value="Knr4/Smi1-like_dom"/>
</dbReference>
<dbReference type="InterPro" id="IPR037883">
    <property type="entry name" value="Knr4/Smi1-like_sf"/>
</dbReference>
<dbReference type="AlphaFoldDB" id="A0A1H3D6A1"/>
<dbReference type="Pfam" id="PF09346">
    <property type="entry name" value="SMI1_KNR4"/>
    <property type="match status" value="1"/>
</dbReference>
<dbReference type="EMBL" id="FNOV01000002">
    <property type="protein sequence ID" value="SDX62042.1"/>
    <property type="molecule type" value="Genomic_DNA"/>
</dbReference>
<dbReference type="STRING" id="651662.SAMN04488069_102242"/>
<dbReference type="RefSeq" id="WP_092738048.1">
    <property type="nucleotide sequence ID" value="NZ_FNOV01000002.1"/>
</dbReference>
<sequence>MAIDLHAFWDTNNPKNPPLTDEMVRTAEKLLDVQLPPLLVTLLRLQNGGSTNTFDFPMPQAPWRENRIRMHGLFGIVTDEGLQSNLNILDTPYMTEEWDLPERQVLLWGEGHWWVTLDYRTSPEPAVLWIDADDAVEMLIAPSFEAFYNALVPAAPMEG</sequence>
<dbReference type="SUPFAM" id="SSF160631">
    <property type="entry name" value="SMI1/KNR4-like"/>
    <property type="match status" value="1"/>
</dbReference>
<dbReference type="Proteomes" id="UP000199249">
    <property type="component" value="Unassembled WGS sequence"/>
</dbReference>
<evidence type="ECO:0000313" key="3">
    <source>
        <dbReference type="Proteomes" id="UP000199249"/>
    </source>
</evidence>
<gene>
    <name evidence="2" type="ORF">SAMN04488069_102242</name>
</gene>
<dbReference type="OrthoDB" id="4827574at2"/>
<accession>A0A1H3D6A1</accession>
<protein>
    <submittedName>
        <fullName evidence="2">SMI1 / KNR4 family (SUKH-1)</fullName>
    </submittedName>
</protein>
<proteinExistence type="predicted"/>
<name>A0A1H3D6A1_9BACT</name>